<feature type="transmembrane region" description="Helical" evidence="1">
    <location>
        <begin position="39"/>
        <end position="64"/>
    </location>
</feature>
<name>A0A2I0CQ96_9PSED</name>
<evidence type="ECO:0000313" key="4">
    <source>
        <dbReference type="Proteomes" id="UP000242861"/>
    </source>
</evidence>
<organism evidence="3 4">
    <name type="scientific">Pseudomonas fluvialis</name>
    <dbReference type="NCBI Taxonomy" id="1793966"/>
    <lineage>
        <taxon>Bacteria</taxon>
        <taxon>Pseudomonadati</taxon>
        <taxon>Pseudomonadota</taxon>
        <taxon>Gammaproteobacteria</taxon>
        <taxon>Pseudomonadales</taxon>
        <taxon>Pseudomonadaceae</taxon>
        <taxon>Pseudomonas</taxon>
    </lineage>
</organism>
<protein>
    <submittedName>
        <fullName evidence="3">Uncharacterized protein</fullName>
    </submittedName>
</protein>
<keyword evidence="5" id="KW-1185">Reference proteome</keyword>
<evidence type="ECO:0000313" key="3">
    <source>
        <dbReference type="EMBL" id="PKF71335.1"/>
    </source>
</evidence>
<reference evidence="3" key="2">
    <citation type="submission" date="2017-12" db="EMBL/GenBank/DDBJ databases">
        <authorList>
            <person name="Hurst M.R.H."/>
        </authorList>
    </citation>
    <scope>NUCLEOTIDE SEQUENCE [LARGE SCALE GENOMIC DNA]</scope>
    <source>
        <strain evidence="3">ZYSR67-Z</strain>
    </source>
</reference>
<sequence length="107" mass="11829">MARGLGVTLLYSLVFTVALTAACMAWLSGAGGEHLWVDLLAMLAGFVLTWKSSYAMYLLARYALSESEDWALSIRWQPQGRMLRDIVLSIAVIWPCKVALNALVGFF</sequence>
<evidence type="ECO:0000313" key="2">
    <source>
        <dbReference type="EMBL" id="GGH88493.1"/>
    </source>
</evidence>
<reference evidence="2" key="5">
    <citation type="submission" date="2024-05" db="EMBL/GenBank/DDBJ databases">
        <authorList>
            <person name="Sun Q."/>
            <person name="Sedlacek I."/>
        </authorList>
    </citation>
    <scope>NUCLEOTIDE SEQUENCE</scope>
    <source>
        <strain evidence="2">CCM 8778</strain>
    </source>
</reference>
<evidence type="ECO:0000313" key="5">
    <source>
        <dbReference type="Proteomes" id="UP000655550"/>
    </source>
</evidence>
<keyword evidence="1" id="KW-0812">Transmembrane</keyword>
<dbReference type="Proteomes" id="UP000655550">
    <property type="component" value="Unassembled WGS sequence"/>
</dbReference>
<dbReference type="AlphaFoldDB" id="A0A2I0CQ96"/>
<gene>
    <name evidence="3" type="ORF">CW360_09310</name>
    <name evidence="2" type="ORF">GCM10007363_01330</name>
</gene>
<comment type="caution">
    <text evidence="3">The sequence shown here is derived from an EMBL/GenBank/DDBJ whole genome shotgun (WGS) entry which is preliminary data.</text>
</comment>
<accession>A0A2I0CQ96</accession>
<keyword evidence="1" id="KW-1133">Transmembrane helix</keyword>
<dbReference type="PROSITE" id="PS51257">
    <property type="entry name" value="PROKAR_LIPOPROTEIN"/>
    <property type="match status" value="1"/>
</dbReference>
<dbReference type="Proteomes" id="UP000242861">
    <property type="component" value="Unassembled WGS sequence"/>
</dbReference>
<evidence type="ECO:0000256" key="1">
    <source>
        <dbReference type="SAM" id="Phobius"/>
    </source>
</evidence>
<reference evidence="2" key="1">
    <citation type="journal article" date="2014" name="Int. J. Syst. Evol. Microbiol.">
        <title>Complete genome of a new Firmicutes species belonging to the dominant human colonic microbiota ('Ruminococcus bicirculans') reveals two chromosomes and a selective capacity to utilize plant glucans.</title>
        <authorList>
            <consortium name="NISC Comparative Sequencing Program"/>
            <person name="Wegmann U."/>
            <person name="Louis P."/>
            <person name="Goesmann A."/>
            <person name="Henrissat B."/>
            <person name="Duncan S.H."/>
            <person name="Flint H.J."/>
        </authorList>
    </citation>
    <scope>NUCLEOTIDE SEQUENCE</scope>
    <source>
        <strain evidence="2">CCM 8778</strain>
    </source>
</reference>
<feature type="transmembrane region" description="Helical" evidence="1">
    <location>
        <begin position="85"/>
        <end position="106"/>
    </location>
</feature>
<keyword evidence="1" id="KW-0472">Membrane</keyword>
<dbReference type="EMBL" id="BMDE01000001">
    <property type="protein sequence ID" value="GGH88493.1"/>
    <property type="molecule type" value="Genomic_DNA"/>
</dbReference>
<reference evidence="5" key="4">
    <citation type="journal article" date="2019" name="Int. J. Syst. Evol. Microbiol.">
        <title>The Global Catalogue of Microorganisms (GCM) 10K type strain sequencing project: providing services to taxonomists for standard genome sequencing and annotation.</title>
        <authorList>
            <consortium name="The Broad Institute Genomics Platform"/>
            <consortium name="The Broad Institute Genome Sequencing Center for Infectious Disease"/>
            <person name="Wu L."/>
            <person name="Ma J."/>
        </authorList>
    </citation>
    <scope>NUCLEOTIDE SEQUENCE [LARGE SCALE GENOMIC DNA]</scope>
    <source>
        <strain evidence="5">CCM 8778</strain>
    </source>
</reference>
<reference evidence="4" key="3">
    <citation type="submission" date="2017-12" db="EMBL/GenBank/DDBJ databases">
        <authorList>
            <person name="Yu X.-Y."/>
        </authorList>
    </citation>
    <scope>NUCLEOTIDE SEQUENCE [LARGE SCALE GENOMIC DNA]</scope>
    <source>
        <strain evidence="4">ZYSR67-Z</strain>
    </source>
</reference>
<dbReference type="EMBL" id="PIYS01000015">
    <property type="protein sequence ID" value="PKF71335.1"/>
    <property type="molecule type" value="Genomic_DNA"/>
</dbReference>
<proteinExistence type="predicted"/>
<feature type="transmembrane region" description="Helical" evidence="1">
    <location>
        <begin position="7"/>
        <end position="27"/>
    </location>
</feature>